<dbReference type="Proteomes" id="UP000301309">
    <property type="component" value="Unassembled WGS sequence"/>
</dbReference>
<dbReference type="GO" id="GO:0003677">
    <property type="term" value="F:DNA binding"/>
    <property type="evidence" value="ECO:0007669"/>
    <property type="project" value="InterPro"/>
</dbReference>
<dbReference type="SUPFAM" id="SSF47413">
    <property type="entry name" value="lambda repressor-like DNA-binding domains"/>
    <property type="match status" value="1"/>
</dbReference>
<dbReference type="InterPro" id="IPR001387">
    <property type="entry name" value="Cro/C1-type_HTH"/>
</dbReference>
<accession>A0A4D4KVB1</accession>
<dbReference type="CDD" id="cd00093">
    <property type="entry name" value="HTH_XRE"/>
    <property type="match status" value="1"/>
</dbReference>
<dbReference type="PROSITE" id="PS50943">
    <property type="entry name" value="HTH_CROC1"/>
    <property type="match status" value="1"/>
</dbReference>
<organism evidence="2 3">
    <name type="scientific">Streptomyces violaceusniger</name>
    <dbReference type="NCBI Taxonomy" id="68280"/>
    <lineage>
        <taxon>Bacteria</taxon>
        <taxon>Bacillati</taxon>
        <taxon>Actinomycetota</taxon>
        <taxon>Actinomycetes</taxon>
        <taxon>Kitasatosporales</taxon>
        <taxon>Streptomycetaceae</taxon>
        <taxon>Streptomyces</taxon>
        <taxon>Streptomyces violaceusniger group</taxon>
    </lineage>
</organism>
<dbReference type="AlphaFoldDB" id="A0A4D4KVB1"/>
<evidence type="ECO:0000313" key="3">
    <source>
        <dbReference type="Proteomes" id="UP000301309"/>
    </source>
</evidence>
<proteinExistence type="predicted"/>
<sequence>MGAAIRRWRNRLSPSDAGLPQVGKRRVSGLRREELAALAGISVDYLMRLEQGRATRPSDQIVDALTRALQLDEAERDHLYQLAHLPSPSSGQISTHIPPSVQRLIAGLREQPVAVFAADWTLITWTPLWASLVGDPALIPRSRRNFVLETFLPDPEHKRWRVRSERGQEAIEAALVADLRTAQGNFSDDPTLDQMISECRARSRRFAQLWAEGAAGHHLHDRKTVSHPLVGDITLDCDVLTIPGSDLKIVIYTTAAATKAAEQLDFLRVSAVNVSFDGAWHCNGEKH</sequence>
<name>A0A4D4KVB1_STRVO</name>
<dbReference type="InterPro" id="IPR041413">
    <property type="entry name" value="MLTR_LBD"/>
</dbReference>
<protein>
    <submittedName>
        <fullName evidence="2">Transcriptional regulator</fullName>
    </submittedName>
</protein>
<dbReference type="Pfam" id="PF17765">
    <property type="entry name" value="MLTR_LBD"/>
    <property type="match status" value="1"/>
</dbReference>
<keyword evidence="3" id="KW-1185">Reference proteome</keyword>
<dbReference type="PANTHER" id="PTHR35010">
    <property type="entry name" value="BLL4672 PROTEIN-RELATED"/>
    <property type="match status" value="1"/>
</dbReference>
<evidence type="ECO:0000259" key="1">
    <source>
        <dbReference type="PROSITE" id="PS50943"/>
    </source>
</evidence>
<feature type="domain" description="HTH cro/C1-type" evidence="1">
    <location>
        <begin position="29"/>
        <end position="76"/>
    </location>
</feature>
<dbReference type="Gene3D" id="3.30.450.180">
    <property type="match status" value="1"/>
</dbReference>
<reference evidence="2 3" key="1">
    <citation type="journal article" date="2020" name="Int. J. Syst. Evol. Microbiol.">
        <title>Reclassification of Streptomyces castelarensis and Streptomyces sporoclivatus as later heterotypic synonyms of Streptomyces antimycoticus.</title>
        <authorList>
            <person name="Komaki H."/>
            <person name="Tamura T."/>
        </authorList>
    </citation>
    <scope>NUCLEOTIDE SEQUENCE [LARGE SCALE GENOMIC DNA]</scope>
    <source>
        <strain evidence="2 3">NBRC 13459</strain>
    </source>
</reference>
<dbReference type="PANTHER" id="PTHR35010:SF2">
    <property type="entry name" value="BLL4672 PROTEIN"/>
    <property type="match status" value="1"/>
</dbReference>
<gene>
    <name evidence="2" type="ORF">SVIO_003860</name>
</gene>
<dbReference type="InterPro" id="IPR010982">
    <property type="entry name" value="Lambda_DNA-bd_dom_sf"/>
</dbReference>
<comment type="caution">
    <text evidence="2">The sequence shown here is derived from an EMBL/GenBank/DDBJ whole genome shotgun (WGS) entry which is preliminary data.</text>
</comment>
<dbReference type="Pfam" id="PF13560">
    <property type="entry name" value="HTH_31"/>
    <property type="match status" value="1"/>
</dbReference>
<dbReference type="EMBL" id="BJHW01000001">
    <property type="protein sequence ID" value="GDY49763.1"/>
    <property type="molecule type" value="Genomic_DNA"/>
</dbReference>
<evidence type="ECO:0000313" key="2">
    <source>
        <dbReference type="EMBL" id="GDY49763.1"/>
    </source>
</evidence>
<dbReference type="Gene3D" id="1.10.260.40">
    <property type="entry name" value="lambda repressor-like DNA-binding domains"/>
    <property type="match status" value="1"/>
</dbReference>
<dbReference type="SMART" id="SM00530">
    <property type="entry name" value="HTH_XRE"/>
    <property type="match status" value="1"/>
</dbReference>